<evidence type="ECO:0000313" key="2">
    <source>
        <dbReference type="Proteomes" id="UP000826656"/>
    </source>
</evidence>
<comment type="caution">
    <text evidence="1">The sequence shown here is derived from an EMBL/GenBank/DDBJ whole genome shotgun (WGS) entry which is preliminary data.</text>
</comment>
<reference evidence="1 2" key="1">
    <citation type="journal article" date="2021" name="bioRxiv">
        <title>Chromosome-scale and haplotype-resolved genome assembly of a tetraploid potato cultivar.</title>
        <authorList>
            <person name="Sun H."/>
            <person name="Jiao W.-B."/>
            <person name="Krause K."/>
            <person name="Campoy J.A."/>
            <person name="Goel M."/>
            <person name="Folz-Donahue K."/>
            <person name="Kukat C."/>
            <person name="Huettel B."/>
            <person name="Schneeberger K."/>
        </authorList>
    </citation>
    <scope>NUCLEOTIDE SEQUENCE [LARGE SCALE GENOMIC DNA]</scope>
    <source>
        <strain evidence="1">SolTubOtavaFocal</strain>
        <tissue evidence="1">Leaves</tissue>
    </source>
</reference>
<evidence type="ECO:0000313" key="1">
    <source>
        <dbReference type="EMBL" id="KAH0743530.1"/>
    </source>
</evidence>
<dbReference type="EMBL" id="JAIVGD010000023">
    <property type="protein sequence ID" value="KAH0743530.1"/>
    <property type="molecule type" value="Genomic_DNA"/>
</dbReference>
<name>A0ABQ7U9E7_SOLTU</name>
<organism evidence="1 2">
    <name type="scientific">Solanum tuberosum</name>
    <name type="common">Potato</name>
    <dbReference type="NCBI Taxonomy" id="4113"/>
    <lineage>
        <taxon>Eukaryota</taxon>
        <taxon>Viridiplantae</taxon>
        <taxon>Streptophyta</taxon>
        <taxon>Embryophyta</taxon>
        <taxon>Tracheophyta</taxon>
        <taxon>Spermatophyta</taxon>
        <taxon>Magnoliopsida</taxon>
        <taxon>eudicotyledons</taxon>
        <taxon>Gunneridae</taxon>
        <taxon>Pentapetalae</taxon>
        <taxon>asterids</taxon>
        <taxon>lamiids</taxon>
        <taxon>Solanales</taxon>
        <taxon>Solanaceae</taxon>
        <taxon>Solanoideae</taxon>
        <taxon>Solaneae</taxon>
        <taxon>Solanum</taxon>
    </lineage>
</organism>
<gene>
    <name evidence="1" type="ORF">KY290_031523</name>
</gene>
<sequence length="67" mass="7257">MLCVDPQTLPQPTHKTTISHLLHISGRCCSPGSTLVSTSTPRWGSVCRPDYISPDRAASRASHPSKE</sequence>
<keyword evidence="2" id="KW-1185">Reference proteome</keyword>
<proteinExistence type="predicted"/>
<dbReference type="Proteomes" id="UP000826656">
    <property type="component" value="Unassembled WGS sequence"/>
</dbReference>
<accession>A0ABQ7U9E7</accession>
<protein>
    <submittedName>
        <fullName evidence="1">Uncharacterized protein</fullName>
    </submittedName>
</protein>